<reference evidence="1 2" key="1">
    <citation type="submission" date="2018-01" db="EMBL/GenBank/DDBJ databases">
        <title>Whole genome sequencing of Histamine producing bacteria.</title>
        <authorList>
            <person name="Butler K."/>
        </authorList>
    </citation>
    <scope>NUCLEOTIDE SEQUENCE [LARGE SCALE GENOMIC DNA]</scope>
    <source>
        <strain evidence="1 2">FS-7.2</strain>
    </source>
</reference>
<evidence type="ECO:0000313" key="2">
    <source>
        <dbReference type="Proteomes" id="UP000241426"/>
    </source>
</evidence>
<protein>
    <submittedName>
        <fullName evidence="1">Uncharacterized protein</fullName>
    </submittedName>
</protein>
<organism evidence="1 2">
    <name type="scientific">Photobacterium kishitanii</name>
    <dbReference type="NCBI Taxonomy" id="318456"/>
    <lineage>
        <taxon>Bacteria</taxon>
        <taxon>Pseudomonadati</taxon>
        <taxon>Pseudomonadota</taxon>
        <taxon>Gammaproteobacteria</taxon>
        <taxon>Vibrionales</taxon>
        <taxon>Vibrionaceae</taxon>
        <taxon>Photobacterium</taxon>
    </lineage>
</organism>
<dbReference type="EMBL" id="PYNF01000005">
    <property type="protein sequence ID" value="PSU99618.1"/>
    <property type="molecule type" value="Genomic_DNA"/>
</dbReference>
<comment type="caution">
    <text evidence="1">The sequence shown here is derived from an EMBL/GenBank/DDBJ whole genome shotgun (WGS) entry which is preliminary data.</text>
</comment>
<proteinExistence type="predicted"/>
<accession>A0A2T3KJF5</accession>
<gene>
    <name evidence="1" type="ORF">C9J27_08225</name>
</gene>
<sequence length="137" mass="15417">MLNKALIGIVSALVFLIIQAIISSVNTKATYEFSINNNIAQKETLKLTLNDGHASMLISRNSNRQDFSHFDGLFLRFQNHYYLFGIEHIDNNNSQFKFSSLFIDSLRSGEAIYIPRSPSLCLDKDFPGLLLGKKISG</sequence>
<evidence type="ECO:0000313" key="1">
    <source>
        <dbReference type="EMBL" id="PSU99618.1"/>
    </source>
</evidence>
<dbReference type="Proteomes" id="UP000241426">
    <property type="component" value="Unassembled WGS sequence"/>
</dbReference>
<dbReference type="RefSeq" id="WP_107289468.1">
    <property type="nucleotide sequence ID" value="NZ_PYNF01000005.1"/>
</dbReference>
<dbReference type="AlphaFoldDB" id="A0A2T3KJF5"/>
<name>A0A2T3KJF5_9GAMM</name>